<keyword evidence="3" id="KW-1185">Reference proteome</keyword>
<sequence length="157" mass="18299">MMTQGSSGGKDFHRESGIGSRELTRSWRRQTRTSFTIRIDLCRRPPTPADARDFFTPIRSTERALEHSRRTPFQSRQRLREATASIRVSWLERTSPLDALDQRPSALVFHDGEHNRSFRHDSEGTLPGRTPWVTRSVRICCRGPSHRWRIEERAQMA</sequence>
<dbReference type="AlphaFoldDB" id="F5XHQ9"/>
<gene>
    <name evidence="2" type="ordered locus">MLP_01900</name>
</gene>
<evidence type="ECO:0000256" key="1">
    <source>
        <dbReference type="SAM" id="MobiDB-lite"/>
    </source>
</evidence>
<dbReference type="HOGENOM" id="CLU_1675857_0_0_11"/>
<accession>F5XHQ9</accession>
<dbReference type="Proteomes" id="UP000007947">
    <property type="component" value="Chromosome"/>
</dbReference>
<feature type="region of interest" description="Disordered" evidence="1">
    <location>
        <begin position="1"/>
        <end position="25"/>
    </location>
</feature>
<reference evidence="2 3" key="1">
    <citation type="submission" date="2011-05" db="EMBL/GenBank/DDBJ databases">
        <title>Whole genome sequence of Microlunatus phosphovorus NM-1.</title>
        <authorList>
            <person name="Hosoyama A."/>
            <person name="Sasaki K."/>
            <person name="Harada T."/>
            <person name="Igarashi R."/>
            <person name="Kawakoshi A."/>
            <person name="Sasagawa M."/>
            <person name="Fukada J."/>
            <person name="Nakamura S."/>
            <person name="Katano Y."/>
            <person name="Hanada S."/>
            <person name="Kamagata Y."/>
            <person name="Nakamura N."/>
            <person name="Yamazaki S."/>
            <person name="Fujita N."/>
        </authorList>
    </citation>
    <scope>NUCLEOTIDE SEQUENCE [LARGE SCALE GENOMIC DNA]</scope>
    <source>
        <strain evidence="3">ATCC 700054 / DSM 10555 / JCM 9379 / NBRC 101784 / NCIMB 13414 / VKM Ac-1990 / NM-1</strain>
    </source>
</reference>
<dbReference type="KEGG" id="mph:MLP_01900"/>
<name>F5XHQ9_MICPN</name>
<proteinExistence type="predicted"/>
<evidence type="ECO:0000313" key="3">
    <source>
        <dbReference type="Proteomes" id="UP000007947"/>
    </source>
</evidence>
<evidence type="ECO:0000313" key="2">
    <source>
        <dbReference type="EMBL" id="BAK33204.1"/>
    </source>
</evidence>
<protein>
    <submittedName>
        <fullName evidence="2">Uncharacterized protein</fullName>
    </submittedName>
</protein>
<dbReference type="EMBL" id="AP012204">
    <property type="protein sequence ID" value="BAK33204.1"/>
    <property type="molecule type" value="Genomic_DNA"/>
</dbReference>
<organism evidence="2 3">
    <name type="scientific">Microlunatus phosphovorus (strain ATCC 700054 / DSM 10555 / JCM 9379 / NBRC 101784 / NCIMB 13414 / VKM Ac-1990 / NM-1)</name>
    <dbReference type="NCBI Taxonomy" id="1032480"/>
    <lineage>
        <taxon>Bacteria</taxon>
        <taxon>Bacillati</taxon>
        <taxon>Actinomycetota</taxon>
        <taxon>Actinomycetes</taxon>
        <taxon>Propionibacteriales</taxon>
        <taxon>Propionibacteriaceae</taxon>
        <taxon>Microlunatus</taxon>
    </lineage>
</organism>